<dbReference type="PANTHER" id="PTHR36844">
    <property type="entry name" value="PROTEASE PRSW"/>
    <property type="match status" value="1"/>
</dbReference>
<keyword evidence="1" id="KW-0472">Membrane</keyword>
<dbReference type="RefSeq" id="WP_063725862.1">
    <property type="nucleotide sequence ID" value="NZ_KK073874.1"/>
</dbReference>
<sequence>MRFARRWSWVAVLVIGLALFYAVRRATLDTGNPNLIPSLILLGAAVVPMTFVAFLAGRRIEYGVSGGTLALTALVGGVIGVVTAGVLEYDTLHDLGVLPMVAVGLIEESAKLIAPLVLVFVLKPRKPADGLLIGVASGAGFATLETMGYAFVTLIQSKGDIGAVDDVLFLRGVLSPAAHMAWTGLTAAALWYAAESHWHASAVMRFVGVFAVAVALHTAWDSLGNTIAYAILAAVSLGLLGVTTHRLTARHRVPSGHGPSLAQA</sequence>
<feature type="transmembrane region" description="Helical" evidence="1">
    <location>
        <begin position="131"/>
        <end position="152"/>
    </location>
</feature>
<keyword evidence="1" id="KW-1133">Transmembrane helix</keyword>
<reference evidence="2 3" key="1">
    <citation type="submission" date="2013-07" db="EMBL/GenBank/DDBJ databases">
        <authorList>
            <consortium name="DOE Joint Genome Institute"/>
            <person name="Eisen J."/>
            <person name="Huntemann M."/>
            <person name="Han J."/>
            <person name="Chen A."/>
            <person name="Kyrpides N."/>
            <person name="Mavromatis K."/>
            <person name="Markowitz V."/>
            <person name="Palaniappan K."/>
            <person name="Ivanova N."/>
            <person name="Schaumberg A."/>
            <person name="Pati A."/>
            <person name="Liolios K."/>
            <person name="Nordberg H.P."/>
            <person name="Cantor M.N."/>
            <person name="Hua S.X."/>
            <person name="Woyke T."/>
        </authorList>
    </citation>
    <scope>NUCLEOTIDE SEQUENCE [LARGE SCALE GENOMIC DNA]</scope>
    <source>
        <strain evidence="2 3">DSM 44712</strain>
    </source>
</reference>
<dbReference type="PATRIC" id="fig|927661.3.peg.852"/>
<dbReference type="InterPro" id="IPR026898">
    <property type="entry name" value="PrsW"/>
</dbReference>
<dbReference type="GO" id="GO:0008233">
    <property type="term" value="F:peptidase activity"/>
    <property type="evidence" value="ECO:0007669"/>
    <property type="project" value="InterPro"/>
</dbReference>
<gene>
    <name evidence="2" type="ORF">CryarDRAFT_0863</name>
</gene>
<feature type="transmembrane region" description="Helical" evidence="1">
    <location>
        <begin position="202"/>
        <end position="220"/>
    </location>
</feature>
<feature type="transmembrane region" description="Helical" evidence="1">
    <location>
        <begin position="35"/>
        <end position="56"/>
    </location>
</feature>
<proteinExistence type="predicted"/>
<protein>
    <recommendedName>
        <fullName evidence="4">Protease prsW family</fullName>
    </recommendedName>
</protein>
<evidence type="ECO:0000256" key="1">
    <source>
        <dbReference type="SAM" id="Phobius"/>
    </source>
</evidence>
<dbReference type="PANTHER" id="PTHR36844:SF1">
    <property type="entry name" value="PROTEASE PRSW"/>
    <property type="match status" value="1"/>
</dbReference>
<accession>A0A010ZRJ1</accession>
<evidence type="ECO:0000313" key="2">
    <source>
        <dbReference type="EMBL" id="EXG79817.1"/>
    </source>
</evidence>
<organism evidence="2 3">
    <name type="scientific">Cryptosporangium arvum DSM 44712</name>
    <dbReference type="NCBI Taxonomy" id="927661"/>
    <lineage>
        <taxon>Bacteria</taxon>
        <taxon>Bacillati</taxon>
        <taxon>Actinomycetota</taxon>
        <taxon>Actinomycetes</taxon>
        <taxon>Cryptosporangiales</taxon>
        <taxon>Cryptosporangiaceae</taxon>
        <taxon>Cryptosporangium</taxon>
    </lineage>
</organism>
<keyword evidence="3" id="KW-1185">Reference proteome</keyword>
<dbReference type="Proteomes" id="UP000021053">
    <property type="component" value="Unassembled WGS sequence"/>
</dbReference>
<comment type="caution">
    <text evidence="2">The sequence shown here is derived from an EMBL/GenBank/DDBJ whole genome shotgun (WGS) entry which is preliminary data.</text>
</comment>
<feature type="transmembrane region" description="Helical" evidence="1">
    <location>
        <begin position="68"/>
        <end position="87"/>
    </location>
</feature>
<feature type="transmembrane region" description="Helical" evidence="1">
    <location>
        <begin position="99"/>
        <end position="122"/>
    </location>
</feature>
<dbReference type="AlphaFoldDB" id="A0A010ZRJ1"/>
<dbReference type="EMBL" id="JFBT01000001">
    <property type="protein sequence ID" value="EXG79817.1"/>
    <property type="molecule type" value="Genomic_DNA"/>
</dbReference>
<evidence type="ECO:0000313" key="3">
    <source>
        <dbReference type="Proteomes" id="UP000021053"/>
    </source>
</evidence>
<name>A0A010ZRJ1_9ACTN</name>
<dbReference type="HOGENOM" id="CLU_072997_0_0_11"/>
<dbReference type="Pfam" id="PF13367">
    <property type="entry name" value="PrsW-protease"/>
    <property type="match status" value="1"/>
</dbReference>
<evidence type="ECO:0008006" key="4">
    <source>
        <dbReference type="Google" id="ProtNLM"/>
    </source>
</evidence>
<feature type="transmembrane region" description="Helical" evidence="1">
    <location>
        <begin position="172"/>
        <end position="193"/>
    </location>
</feature>
<keyword evidence="1" id="KW-0812">Transmembrane</keyword>
<feature type="transmembrane region" description="Helical" evidence="1">
    <location>
        <begin position="226"/>
        <end position="243"/>
    </location>
</feature>